<dbReference type="RefSeq" id="WP_211453972.1">
    <property type="nucleotide sequence ID" value="NZ_CP072227.1"/>
</dbReference>
<evidence type="ECO:0000313" key="2">
    <source>
        <dbReference type="EMBL" id="QUT45446.1"/>
    </source>
</evidence>
<organism evidence="2 3">
    <name type="scientific">Bacteroides eggerthii</name>
    <dbReference type="NCBI Taxonomy" id="28111"/>
    <lineage>
        <taxon>Bacteria</taxon>
        <taxon>Pseudomonadati</taxon>
        <taxon>Bacteroidota</taxon>
        <taxon>Bacteroidia</taxon>
        <taxon>Bacteroidales</taxon>
        <taxon>Bacteroidaceae</taxon>
        <taxon>Bacteroides</taxon>
    </lineage>
</organism>
<proteinExistence type="predicted"/>
<sequence>MEPSHSPFGLIGQIARDTGWSIRYILHEVNYPTLMLMWRDCPRHVPSRRKTPAELSREMSAHGGRSVPENMSPLEFFRSMEKEE</sequence>
<evidence type="ECO:0000256" key="1">
    <source>
        <dbReference type="SAM" id="MobiDB-lite"/>
    </source>
</evidence>
<dbReference type="Proteomes" id="UP000679226">
    <property type="component" value="Chromosome"/>
</dbReference>
<dbReference type="EMBL" id="CP072227">
    <property type="protein sequence ID" value="QUT45446.1"/>
    <property type="molecule type" value="Genomic_DNA"/>
</dbReference>
<feature type="compositionally biased region" description="Basic and acidic residues" evidence="1">
    <location>
        <begin position="51"/>
        <end position="60"/>
    </location>
</feature>
<protein>
    <submittedName>
        <fullName evidence="2">Uncharacterized protein</fullName>
    </submittedName>
</protein>
<reference evidence="2" key="1">
    <citation type="journal article" date="2021" name="PLoS Genet.">
        <title>Mobile Type VI secretion system loci of the gut Bacteroidales display extensive intra-ecosystem transfer, multi-species spread and geographical clustering.</title>
        <authorList>
            <person name="Garcia-Bayona L."/>
            <person name="Coyne M.J."/>
            <person name="Comstock L.E."/>
        </authorList>
    </citation>
    <scope>NUCLEOTIDE SEQUENCE</scope>
    <source>
        <strain evidence="2">CL11T00C20</strain>
    </source>
</reference>
<gene>
    <name evidence="2" type="ORF">INE88_02267</name>
</gene>
<name>A0A975KGG5_9BACE</name>
<feature type="region of interest" description="Disordered" evidence="1">
    <location>
        <begin position="46"/>
        <end position="84"/>
    </location>
</feature>
<dbReference type="KEGG" id="beg:INE88_02267"/>
<evidence type="ECO:0000313" key="3">
    <source>
        <dbReference type="Proteomes" id="UP000679226"/>
    </source>
</evidence>
<accession>A0A975KGG5</accession>
<dbReference type="AlphaFoldDB" id="A0A975KGG5"/>